<sequence length="78" mass="8757">LPGELLESDDDDTLMLLETATQLREDAFVIVSHLSVQMDLLEFDSDISWPVFDGLIHWCVSKVAEAKDPLQPGFISPR</sequence>
<feature type="domain" description="SWI/SNF-like complex subunit BAF250 C-terminal" evidence="3">
    <location>
        <begin position="12"/>
        <end position="72"/>
    </location>
</feature>
<organism evidence="4">
    <name type="scientific">Anisakis simplex</name>
    <name type="common">Herring worm</name>
    <dbReference type="NCBI Taxonomy" id="6269"/>
    <lineage>
        <taxon>Eukaryota</taxon>
        <taxon>Metazoa</taxon>
        <taxon>Ecdysozoa</taxon>
        <taxon>Nematoda</taxon>
        <taxon>Chromadorea</taxon>
        <taxon>Rhabditida</taxon>
        <taxon>Spirurina</taxon>
        <taxon>Ascaridomorpha</taxon>
        <taxon>Ascaridoidea</taxon>
        <taxon>Anisakidae</taxon>
        <taxon>Anisakis</taxon>
        <taxon>Anisakis simplex complex</taxon>
    </lineage>
</organism>
<accession>A0A0M3JJ32</accession>
<evidence type="ECO:0000259" key="3">
    <source>
        <dbReference type="Pfam" id="PF12031"/>
    </source>
</evidence>
<dbReference type="AlphaFoldDB" id="A0A0M3JJ32"/>
<dbReference type="PANTHER" id="PTHR12656">
    <property type="entry name" value="BRG-1 ASSOCIATED FACTOR 250 BAF250"/>
    <property type="match status" value="1"/>
</dbReference>
<dbReference type="GO" id="GO:0071565">
    <property type="term" value="C:nBAF complex"/>
    <property type="evidence" value="ECO:0007669"/>
    <property type="project" value="TreeGrafter"/>
</dbReference>
<protein>
    <submittedName>
        <fullName evidence="4">Trithorax group protein osa (inferred by orthology to a D. melanogaster protein)</fullName>
    </submittedName>
</protein>
<reference evidence="4" key="1">
    <citation type="submission" date="2017-02" db="UniProtKB">
        <authorList>
            <consortium name="WormBaseParasite"/>
        </authorList>
    </citation>
    <scope>IDENTIFICATION</scope>
</reference>
<comment type="subcellular location">
    <subcellularLocation>
        <location evidence="1">Nucleus</location>
    </subcellularLocation>
</comment>
<dbReference type="GO" id="GO:0006357">
    <property type="term" value="P:regulation of transcription by RNA polymerase II"/>
    <property type="evidence" value="ECO:0007669"/>
    <property type="project" value="TreeGrafter"/>
</dbReference>
<dbReference type="GO" id="GO:0045893">
    <property type="term" value="P:positive regulation of DNA-templated transcription"/>
    <property type="evidence" value="ECO:0007669"/>
    <property type="project" value="TreeGrafter"/>
</dbReference>
<dbReference type="InterPro" id="IPR021906">
    <property type="entry name" value="BAF250/Osa"/>
</dbReference>
<evidence type="ECO:0000313" key="4">
    <source>
        <dbReference type="WBParaSite" id="ASIM_0000764801-mRNA-1"/>
    </source>
</evidence>
<keyword evidence="2" id="KW-0539">Nucleus</keyword>
<dbReference type="GO" id="GO:0006338">
    <property type="term" value="P:chromatin remodeling"/>
    <property type="evidence" value="ECO:0007669"/>
    <property type="project" value="InterPro"/>
</dbReference>
<evidence type="ECO:0000256" key="2">
    <source>
        <dbReference type="ARBA" id="ARBA00023242"/>
    </source>
</evidence>
<dbReference type="GO" id="GO:0031491">
    <property type="term" value="F:nucleosome binding"/>
    <property type="evidence" value="ECO:0007669"/>
    <property type="project" value="TreeGrafter"/>
</dbReference>
<dbReference type="GO" id="GO:0016514">
    <property type="term" value="C:SWI/SNF complex"/>
    <property type="evidence" value="ECO:0007669"/>
    <property type="project" value="InterPro"/>
</dbReference>
<dbReference type="PANTHER" id="PTHR12656:SF5">
    <property type="entry name" value="TRITHORAX GROUP PROTEIN OSA"/>
    <property type="match status" value="1"/>
</dbReference>
<dbReference type="WBParaSite" id="ASIM_0000764801-mRNA-1">
    <property type="protein sequence ID" value="ASIM_0000764801-mRNA-1"/>
    <property type="gene ID" value="ASIM_0000764801"/>
</dbReference>
<dbReference type="Pfam" id="PF12031">
    <property type="entry name" value="BAF250_C"/>
    <property type="match status" value="1"/>
</dbReference>
<dbReference type="InterPro" id="IPR033388">
    <property type="entry name" value="BAF250_C"/>
</dbReference>
<dbReference type="GO" id="GO:0035060">
    <property type="term" value="C:brahma complex"/>
    <property type="evidence" value="ECO:0007669"/>
    <property type="project" value="InterPro"/>
</dbReference>
<dbReference type="GO" id="GO:0005654">
    <property type="term" value="C:nucleoplasm"/>
    <property type="evidence" value="ECO:0007669"/>
    <property type="project" value="TreeGrafter"/>
</dbReference>
<proteinExistence type="predicted"/>
<name>A0A0M3JJ32_ANISI</name>
<evidence type="ECO:0000256" key="1">
    <source>
        <dbReference type="ARBA" id="ARBA00004123"/>
    </source>
</evidence>